<feature type="compositionally biased region" description="Basic residues" evidence="2">
    <location>
        <begin position="689"/>
        <end position="698"/>
    </location>
</feature>
<gene>
    <name evidence="5" type="ORF">RCO7_06621</name>
</gene>
<evidence type="ECO:0000313" key="5">
    <source>
        <dbReference type="EMBL" id="CZS94664.1"/>
    </source>
</evidence>
<dbReference type="PANTHER" id="PTHR36681">
    <property type="entry name" value="NUCLEAR GTPASE, GERMINAL CENTER-ASSOCIATED, TANDEM DUPLICATE 3"/>
    <property type="match status" value="1"/>
</dbReference>
<evidence type="ECO:0000313" key="6">
    <source>
        <dbReference type="Proteomes" id="UP000178129"/>
    </source>
</evidence>
<accession>A0A1E1KD49</accession>
<dbReference type="EMBL" id="FJUW01000009">
    <property type="protein sequence ID" value="CZS94664.1"/>
    <property type="molecule type" value="Genomic_DNA"/>
</dbReference>
<evidence type="ECO:0000259" key="4">
    <source>
        <dbReference type="Pfam" id="PF24564"/>
    </source>
</evidence>
<dbReference type="STRING" id="914237.A0A1E1KD49"/>
<evidence type="ECO:0000256" key="2">
    <source>
        <dbReference type="SAM" id="MobiDB-lite"/>
    </source>
</evidence>
<keyword evidence="1" id="KW-0175">Coiled coil</keyword>
<feature type="compositionally biased region" description="Polar residues" evidence="2">
    <location>
        <begin position="131"/>
        <end position="149"/>
    </location>
</feature>
<dbReference type="Gene3D" id="3.40.50.300">
    <property type="entry name" value="P-loop containing nucleotide triphosphate hydrolases"/>
    <property type="match status" value="1"/>
</dbReference>
<dbReference type="InterPro" id="IPR045063">
    <property type="entry name" value="Dynamin_N"/>
</dbReference>
<organism evidence="5 6">
    <name type="scientific">Rhynchosporium graminicola</name>
    <dbReference type="NCBI Taxonomy" id="2792576"/>
    <lineage>
        <taxon>Eukaryota</taxon>
        <taxon>Fungi</taxon>
        <taxon>Dikarya</taxon>
        <taxon>Ascomycota</taxon>
        <taxon>Pezizomycotina</taxon>
        <taxon>Leotiomycetes</taxon>
        <taxon>Helotiales</taxon>
        <taxon>Ploettnerulaceae</taxon>
        <taxon>Rhynchosporium</taxon>
    </lineage>
</organism>
<feature type="region of interest" description="Disordered" evidence="2">
    <location>
        <begin position="671"/>
        <end position="743"/>
    </location>
</feature>
<sequence length="1291" mass="144624">MNASPARSTPGSLFEVGESYKSIVSIAKQQLLEIAPGNSTFAVGVLRHDKLDDIIPENFYWFKVKGKHSIGKVRAAYGSRATQDLGVPVHCALKFDNKIIPESTQMRRLDIMNDNFVIFTAEEAMDLDSPIASNSTPSRDPLRPTTTQHPNPNTMGMGPPTTPITTEWSYTSPYMASENIHPNANVKIERAPRPYGPVVKNEINDGQSGFSQYANAPDGFQASANVFHLASASSVKREAAANGAFMDDVADAPAIPDANQPSMNERVQKIITEGSPEELEAEVKVWQEFLARLRKPLDGFVSQTKDAQHWVTQIVQLQKQNVDTPTIIGVVGNTGAGKSSVINAMLEEERLVPTNCMRACTAVVTEMSYNKSDNPNELYRAHIEFIQASDWEKDLKISLRELIDSSGQISREYSNPESEAGVAYAKIKAVYPSKTKDDLANSSVEDLMKEESVRRVLGTTRKIEKPRAEYFYRELQGYVDSKEKASEDKKRNKKKEKGEKKQMEFWPLIKVVRIFTKAEALSTGAVIVDLPGVHDSNAARAAVAQGYMKQCTGLFIVAPINRAVDDKAAMSLLGESFKRQLKFDGTYSRITFICSKTDDISITEASDSLGLEEEISEDWETIDTIDKELRAHRQNIKDLKESKGVFSELINDAEESLEQWEKLKERLDDGETVYQPSKKRKRSAELKNKSRKKAKKARSGISDDDDDDDFIVDDEENEEDEEDGTSQVDSDPESLSDEGDPLTMEDIDAKLNQLKEDKKRARRERIEMDEKLKDVNREVKALEAAREKIETKISAVCIAGRNEYSKGAIQRDFAEGIRELDMESAQDEDPDQFDPENDLRDYDEVANSLPVFCVSSRAYQKIQGRLQRDKPVPGYRAAEETEIPQLQARCKKLTEAGRAANCRIYLTNLSQLLNSSGLWASNDGTGLNLTDVQLAAETRFLKLRLQKLEQGLDKAVKDCLKDMTDALAENIFEHYDELVEIAISEANTTVANWHRAVNRDNRELGGYYWATYKAITRREGVFSNAQGPHDFNAQLTEPIIKHLASHWERTFAQRLPRVLASFSRAAKGLLSAFHCEVEARTMKTGTGSAGVAMLGQQLKNYEHIFGTLATQMTDMINNLQREANREFTPVIARNLSTAYEWCANETGGGQFNRMKAYMSQHVDNIRGSMFSESCAEVKTLLMNMCKQVSRQMSDNTDVVFSRIERDYLEVISGTQLPGQSMPRWKRQMRAEVARVIEDRHQVDNQDVQEAASTKVKEAADELATAAVSEHDGESRVISSTSQVKGEVVDDS</sequence>
<protein>
    <recommendedName>
        <fullName evidence="7">Nuclear GTPase SLIP-GC</fullName>
    </recommendedName>
</protein>
<proteinExistence type="predicted"/>
<dbReference type="InterPro" id="IPR056024">
    <property type="entry name" value="DUF7605"/>
</dbReference>
<comment type="caution">
    <text evidence="5">The sequence shown here is derived from an EMBL/GenBank/DDBJ whole genome shotgun (WGS) entry which is preliminary data.</text>
</comment>
<feature type="compositionally biased region" description="Acidic residues" evidence="2">
    <location>
        <begin position="702"/>
        <end position="743"/>
    </location>
</feature>
<keyword evidence="6" id="KW-1185">Reference proteome</keyword>
<dbReference type="Pfam" id="PF24564">
    <property type="entry name" value="DUF7605"/>
    <property type="match status" value="1"/>
</dbReference>
<feature type="domain" description="DUF7605" evidence="4">
    <location>
        <begin position="990"/>
        <end position="1164"/>
    </location>
</feature>
<dbReference type="PANTHER" id="PTHR36681:SF3">
    <property type="entry name" value="NUCLEAR GTPASE, GERMINAL CENTER-ASSOCIATED, TANDEM DUPLICATE 3"/>
    <property type="match status" value="1"/>
</dbReference>
<feature type="compositionally biased region" description="Low complexity" evidence="2">
    <location>
        <begin position="150"/>
        <end position="159"/>
    </location>
</feature>
<dbReference type="Pfam" id="PF00350">
    <property type="entry name" value="Dynamin_N"/>
    <property type="match status" value="1"/>
</dbReference>
<feature type="domain" description="Dynamin N-terminal" evidence="3">
    <location>
        <begin position="328"/>
        <end position="572"/>
    </location>
</feature>
<feature type="region of interest" description="Disordered" evidence="2">
    <location>
        <begin position="129"/>
        <end position="159"/>
    </location>
</feature>
<feature type="coiled-coil region" evidence="1">
    <location>
        <begin position="622"/>
        <end position="670"/>
    </location>
</feature>
<feature type="region of interest" description="Disordered" evidence="2">
    <location>
        <begin position="1263"/>
        <end position="1291"/>
    </location>
</feature>
<dbReference type="InParanoid" id="A0A1E1KD49"/>
<dbReference type="Proteomes" id="UP000178129">
    <property type="component" value="Unassembled WGS sequence"/>
</dbReference>
<dbReference type="SUPFAM" id="SSF52540">
    <property type="entry name" value="P-loop containing nucleoside triphosphate hydrolases"/>
    <property type="match status" value="1"/>
</dbReference>
<evidence type="ECO:0000256" key="1">
    <source>
        <dbReference type="SAM" id="Coils"/>
    </source>
</evidence>
<dbReference type="InterPro" id="IPR027417">
    <property type="entry name" value="P-loop_NTPase"/>
</dbReference>
<feature type="coiled-coil region" evidence="1">
    <location>
        <begin position="744"/>
        <end position="792"/>
    </location>
</feature>
<name>A0A1E1KD49_9HELO</name>
<reference evidence="6" key="1">
    <citation type="submission" date="2016-03" db="EMBL/GenBank/DDBJ databases">
        <authorList>
            <person name="Ploux O."/>
        </authorList>
    </citation>
    <scope>NUCLEOTIDE SEQUENCE [LARGE SCALE GENOMIC DNA]</scope>
    <source>
        <strain evidence="6">UK7</strain>
    </source>
</reference>
<evidence type="ECO:0000259" key="3">
    <source>
        <dbReference type="Pfam" id="PF00350"/>
    </source>
</evidence>
<evidence type="ECO:0008006" key="7">
    <source>
        <dbReference type="Google" id="ProtNLM"/>
    </source>
</evidence>